<organism evidence="1 2">
    <name type="scientific">Salinibacter ruber</name>
    <dbReference type="NCBI Taxonomy" id="146919"/>
    <lineage>
        <taxon>Bacteria</taxon>
        <taxon>Pseudomonadati</taxon>
        <taxon>Rhodothermota</taxon>
        <taxon>Rhodothermia</taxon>
        <taxon>Rhodothermales</taxon>
        <taxon>Salinibacteraceae</taxon>
        <taxon>Salinibacter</taxon>
    </lineage>
</organism>
<protein>
    <submittedName>
        <fullName evidence="1">Plasmid replication initiation protein</fullName>
    </submittedName>
</protein>
<evidence type="ECO:0000313" key="1">
    <source>
        <dbReference type="EMBL" id="MCS3679362.1"/>
    </source>
</evidence>
<proteinExistence type="predicted"/>
<evidence type="ECO:0000313" key="2">
    <source>
        <dbReference type="Proteomes" id="UP001155027"/>
    </source>
</evidence>
<dbReference type="EMBL" id="JANUAU010000020">
    <property type="protein sequence ID" value="MCS3679362.1"/>
    <property type="molecule type" value="Genomic_DNA"/>
</dbReference>
<dbReference type="AlphaFoldDB" id="A0A9X2Q1M6"/>
<comment type="caution">
    <text evidence="1">The sequence shown here is derived from an EMBL/GenBank/DDBJ whole genome shotgun (WGS) entry which is preliminary data.</text>
</comment>
<reference evidence="1" key="1">
    <citation type="submission" date="2022-08" db="EMBL/GenBank/DDBJ databases">
        <title>Genomic Encyclopedia of Type Strains, Phase V (KMG-V): Genome sequencing to study the core and pangenomes of soil and plant-associated prokaryotes.</title>
        <authorList>
            <person name="Whitman W."/>
        </authorList>
    </citation>
    <scope>NUCLEOTIDE SEQUENCE</scope>
    <source>
        <strain evidence="1">0</strain>
    </source>
</reference>
<name>A0A9X2Q1M6_9BACT</name>
<dbReference type="InterPro" id="IPR018777">
    <property type="entry name" value="Replication_initiator_prot_A"/>
</dbReference>
<dbReference type="RefSeq" id="WP_259081153.1">
    <property type="nucleotide sequence ID" value="NZ_JANUAU010000020.1"/>
</dbReference>
<accession>A0A9X2Q1M6</accession>
<sequence length="306" mass="35870">MSQLDLFIPIAGDVRAKDQQDIMAFPGCSLSKKPRFTKIRFEDSQGSWIEVSPHQDHGMANIWDFDIMLYVVALVRQMKQGGLEKPKIINFRGYDCLKFIGRGDSTKDYEALRDSLTRLKATTVRTNIRLEEVYDPERDGYVAKEEYHEFNWISEWKEHREVFRTNPFTGERQLISNGFEVIFPHWFIDGIWKEENLLAINRNYFDLTSGYERFLYRIARKFCGRQSEWSVSLRSLHQRSGTTASYRQFVRYVKKYVDRGNIPDYDLAVYTNSQGDKRLFTQPWDIDQHYLPPGDVLASSIPGLAS</sequence>
<dbReference type="Proteomes" id="UP001155027">
    <property type="component" value="Unassembled WGS sequence"/>
</dbReference>
<dbReference type="Pfam" id="PF10134">
    <property type="entry name" value="RPA"/>
    <property type="match status" value="1"/>
</dbReference>
<gene>
    <name evidence="1" type="ORF">GGP71_003313</name>
</gene>